<dbReference type="PANTHER" id="PTHR21240">
    <property type="entry name" value="2-AMINO-3-CARBOXYLMUCONATE-6-SEMIALDEHYDE DECARBOXYLASE"/>
    <property type="match status" value="1"/>
</dbReference>
<comment type="caution">
    <text evidence="4">The sequence shown here is derived from an EMBL/GenBank/DDBJ whole genome shotgun (WGS) entry which is preliminary data.</text>
</comment>
<dbReference type="EMBL" id="MAXA01000276">
    <property type="protein sequence ID" value="OHV19722.1"/>
    <property type="molecule type" value="Genomic_DNA"/>
</dbReference>
<evidence type="ECO:0000313" key="4">
    <source>
        <dbReference type="EMBL" id="OHV19722.1"/>
    </source>
</evidence>
<dbReference type="InterPro" id="IPR032466">
    <property type="entry name" value="Metal_Hydrolase"/>
</dbReference>
<dbReference type="OrthoDB" id="8673349at2"/>
<dbReference type="GO" id="GO:0005737">
    <property type="term" value="C:cytoplasm"/>
    <property type="evidence" value="ECO:0007669"/>
    <property type="project" value="TreeGrafter"/>
</dbReference>
<dbReference type="Gene3D" id="3.20.20.140">
    <property type="entry name" value="Metal-dependent hydrolases"/>
    <property type="match status" value="1"/>
</dbReference>
<evidence type="ECO:0000259" key="3">
    <source>
        <dbReference type="Pfam" id="PF04909"/>
    </source>
</evidence>
<name>A0A1S1PGI4_9ACTN</name>
<dbReference type="GO" id="GO:0016787">
    <property type="term" value="F:hydrolase activity"/>
    <property type="evidence" value="ECO:0007669"/>
    <property type="project" value="UniProtKB-KW"/>
</dbReference>
<gene>
    <name evidence="4" type="ORF">BBK14_28940</name>
</gene>
<accession>A0A1S1PGI4</accession>
<sequence>MEKLWANSGDSHLVEPDDLFDRSLSRSLAERMPRSVKDLDGGWETIHVDGQEFRRRLPRPGRRLTDENGLTVPDRAPGANDRKMRLLDLDSEGIWAELIYPSLGMWTSSIRDPELLAAGARAINDWAIEYQRFSPRYVSAATIPFLTVSSAVAEVTRAANLGFHAASLPVVPLIDGDDWHRESWEPLWTALAETGLVVAFHIGSEPHEASSRNGTYYRGPGGALLNYLETTYGGQRAVAKLIASGVFDRHPSLRAIVSEGGATWGPFVADRLDEAYRQHASAVRPRLRRLPSEYLYENVYASFQHDRSAVAAVTAMGWRNVCWGSDYPHIEGTFGHTQKTLHELVGDLDPATRHRITQGAFQELFPHVPPAPDGESSPGPLDAAAR</sequence>
<organism evidence="4 5">
    <name type="scientific">Parafrankia soli</name>
    <dbReference type="NCBI Taxonomy" id="2599596"/>
    <lineage>
        <taxon>Bacteria</taxon>
        <taxon>Bacillati</taxon>
        <taxon>Actinomycetota</taxon>
        <taxon>Actinomycetes</taxon>
        <taxon>Frankiales</taxon>
        <taxon>Frankiaceae</taxon>
        <taxon>Parafrankia</taxon>
    </lineage>
</organism>
<dbReference type="Pfam" id="PF04909">
    <property type="entry name" value="Amidohydro_2"/>
    <property type="match status" value="1"/>
</dbReference>
<evidence type="ECO:0000256" key="2">
    <source>
        <dbReference type="SAM" id="MobiDB-lite"/>
    </source>
</evidence>
<dbReference type="GO" id="GO:0019748">
    <property type="term" value="P:secondary metabolic process"/>
    <property type="evidence" value="ECO:0007669"/>
    <property type="project" value="TreeGrafter"/>
</dbReference>
<reference evidence="5" key="1">
    <citation type="submission" date="2016-07" db="EMBL/GenBank/DDBJ databases">
        <title>Frankia sp. NRRL B-16219 Genome sequencing.</title>
        <authorList>
            <person name="Ghodhbane-Gtari F."/>
            <person name="Swanson E."/>
            <person name="Gueddou A."/>
            <person name="Louati M."/>
            <person name="Nouioui I."/>
            <person name="Hezbri K."/>
            <person name="Abebe-Akele F."/>
            <person name="Simpson S."/>
            <person name="Morris K."/>
            <person name="Thomas K."/>
            <person name="Gtari M."/>
            <person name="Tisa L.S."/>
        </authorList>
    </citation>
    <scope>NUCLEOTIDE SEQUENCE [LARGE SCALE GENOMIC DNA]</scope>
    <source>
        <strain evidence="5">NRRL B-16219</strain>
    </source>
</reference>
<keyword evidence="1" id="KW-0456">Lyase</keyword>
<keyword evidence="4" id="KW-0378">Hydrolase</keyword>
<proteinExistence type="predicted"/>
<dbReference type="GO" id="GO:0016831">
    <property type="term" value="F:carboxy-lyase activity"/>
    <property type="evidence" value="ECO:0007669"/>
    <property type="project" value="InterPro"/>
</dbReference>
<dbReference type="InterPro" id="IPR006680">
    <property type="entry name" value="Amidohydro-rel"/>
</dbReference>
<dbReference type="InterPro" id="IPR032465">
    <property type="entry name" value="ACMSD"/>
</dbReference>
<dbReference type="AlphaFoldDB" id="A0A1S1PGI4"/>
<dbReference type="RefSeq" id="WP_071067040.1">
    <property type="nucleotide sequence ID" value="NZ_MAXA01000276.1"/>
</dbReference>
<feature type="region of interest" description="Disordered" evidence="2">
    <location>
        <begin position="365"/>
        <end position="386"/>
    </location>
</feature>
<feature type="domain" description="Amidohydrolase-related" evidence="3">
    <location>
        <begin position="110"/>
        <end position="358"/>
    </location>
</feature>
<evidence type="ECO:0000256" key="1">
    <source>
        <dbReference type="ARBA" id="ARBA00023239"/>
    </source>
</evidence>
<keyword evidence="5" id="KW-1185">Reference proteome</keyword>
<dbReference type="PANTHER" id="PTHR21240:SF28">
    <property type="entry name" value="ISO-OROTATE DECARBOXYLASE (EUROFUNG)"/>
    <property type="match status" value="1"/>
</dbReference>
<dbReference type="SUPFAM" id="SSF51556">
    <property type="entry name" value="Metallo-dependent hydrolases"/>
    <property type="match status" value="1"/>
</dbReference>
<feature type="region of interest" description="Disordered" evidence="2">
    <location>
        <begin position="58"/>
        <end position="77"/>
    </location>
</feature>
<evidence type="ECO:0000313" key="5">
    <source>
        <dbReference type="Proteomes" id="UP000179769"/>
    </source>
</evidence>
<protein>
    <submittedName>
        <fullName evidence="4">Amidohydrolase</fullName>
    </submittedName>
</protein>
<dbReference type="Proteomes" id="UP000179769">
    <property type="component" value="Unassembled WGS sequence"/>
</dbReference>